<evidence type="ECO:0000256" key="14">
    <source>
        <dbReference type="PIRNR" id="PIRNR006337"/>
    </source>
</evidence>
<dbReference type="Gene3D" id="1.10.10.760">
    <property type="entry name" value="E-set domains of sugar-utilizing enzymes"/>
    <property type="match status" value="1"/>
</dbReference>
<evidence type="ECO:0000256" key="9">
    <source>
        <dbReference type="ARBA" id="ARBA00023295"/>
    </source>
</evidence>
<dbReference type="InterPro" id="IPR012768">
    <property type="entry name" value="Trehalose_TreZ"/>
</dbReference>
<dbReference type="Proteomes" id="UP000253426">
    <property type="component" value="Unassembled WGS sequence"/>
</dbReference>
<comment type="caution">
    <text evidence="19">The sequence shown here is derived from an EMBL/GenBank/DDBJ whole genome shotgun (WGS) entry which is preliminary data.</text>
</comment>
<evidence type="ECO:0000256" key="11">
    <source>
        <dbReference type="ARBA" id="ARBA00033284"/>
    </source>
</evidence>
<dbReference type="OrthoDB" id="9800174at2"/>
<feature type="active site" description="Proton donor" evidence="15">
    <location>
        <position position="319"/>
    </location>
</feature>
<dbReference type="InterPro" id="IPR014756">
    <property type="entry name" value="Ig_E-set"/>
</dbReference>
<feature type="domain" description="Glycosyl hydrolase family 13 catalytic" evidence="18">
    <location>
        <begin position="133"/>
        <end position="496"/>
    </location>
</feature>
<dbReference type="EMBL" id="QNRR01000006">
    <property type="protein sequence ID" value="RBP42421.1"/>
    <property type="molecule type" value="Genomic_DNA"/>
</dbReference>
<dbReference type="InterPro" id="IPR017853">
    <property type="entry name" value="GH"/>
</dbReference>
<dbReference type="PANTHER" id="PTHR43651">
    <property type="entry name" value="1,4-ALPHA-GLUCAN-BRANCHING ENZYME"/>
    <property type="match status" value="1"/>
</dbReference>
<dbReference type="Gene3D" id="2.60.40.10">
    <property type="entry name" value="Immunoglobulins"/>
    <property type="match status" value="1"/>
</dbReference>
<dbReference type="InterPro" id="IPR006047">
    <property type="entry name" value="GH13_cat_dom"/>
</dbReference>
<evidence type="ECO:0000259" key="18">
    <source>
        <dbReference type="SMART" id="SM00642"/>
    </source>
</evidence>
<name>A0A366HI81_9BACT</name>
<organism evidence="19 20">
    <name type="scientific">Roseimicrobium gellanilyticum</name>
    <dbReference type="NCBI Taxonomy" id="748857"/>
    <lineage>
        <taxon>Bacteria</taxon>
        <taxon>Pseudomonadati</taxon>
        <taxon>Verrucomicrobiota</taxon>
        <taxon>Verrucomicrobiia</taxon>
        <taxon>Verrucomicrobiales</taxon>
        <taxon>Verrucomicrobiaceae</taxon>
        <taxon>Roseimicrobium</taxon>
    </lineage>
</organism>
<evidence type="ECO:0000256" key="17">
    <source>
        <dbReference type="SAM" id="MobiDB-lite"/>
    </source>
</evidence>
<dbReference type="AlphaFoldDB" id="A0A366HI81"/>
<dbReference type="UniPathway" id="UPA00299"/>
<keyword evidence="9 14" id="KW-0326">Glycosidase</keyword>
<evidence type="ECO:0000256" key="3">
    <source>
        <dbReference type="ARBA" id="ARBA00008061"/>
    </source>
</evidence>
<dbReference type="SUPFAM" id="SSF81296">
    <property type="entry name" value="E set domains"/>
    <property type="match status" value="1"/>
</dbReference>
<feature type="region of interest" description="Disordered" evidence="17">
    <location>
        <begin position="1"/>
        <end position="28"/>
    </location>
</feature>
<evidence type="ECO:0000256" key="16">
    <source>
        <dbReference type="PIRSR" id="PIRSR006337-3"/>
    </source>
</evidence>
<evidence type="ECO:0000256" key="2">
    <source>
        <dbReference type="ARBA" id="ARBA00005199"/>
    </source>
</evidence>
<comment type="similarity">
    <text evidence="3 14">Belongs to the glycosyl hydrolase 13 family.</text>
</comment>
<evidence type="ECO:0000256" key="15">
    <source>
        <dbReference type="PIRSR" id="PIRSR006337-1"/>
    </source>
</evidence>
<feature type="compositionally biased region" description="Basic and acidic residues" evidence="17">
    <location>
        <begin position="1"/>
        <end position="10"/>
    </location>
</feature>
<dbReference type="InterPro" id="IPR013783">
    <property type="entry name" value="Ig-like_fold"/>
</dbReference>
<keyword evidence="7 14" id="KW-0378">Hydrolase</keyword>
<evidence type="ECO:0000256" key="4">
    <source>
        <dbReference type="ARBA" id="ARBA00012268"/>
    </source>
</evidence>
<dbReference type="GO" id="GO:0033942">
    <property type="term" value="F:4-alpha-D-(1-&gt;4)-alpha-D-glucanotrehalose trehalohydrolase activity"/>
    <property type="evidence" value="ECO:0007669"/>
    <property type="project" value="UniProtKB-EC"/>
</dbReference>
<gene>
    <name evidence="19" type="ORF">DES53_106127</name>
</gene>
<proteinExistence type="inferred from homology"/>
<keyword evidence="8" id="KW-0119">Carbohydrate metabolism</keyword>
<reference evidence="19 20" key="1">
    <citation type="submission" date="2018-06" db="EMBL/GenBank/DDBJ databases">
        <title>Genomic Encyclopedia of Type Strains, Phase IV (KMG-IV): sequencing the most valuable type-strain genomes for metagenomic binning, comparative biology and taxonomic classification.</title>
        <authorList>
            <person name="Goeker M."/>
        </authorList>
    </citation>
    <scope>NUCLEOTIDE SEQUENCE [LARGE SCALE GENOMIC DNA]</scope>
    <source>
        <strain evidence="19 20">DSM 25532</strain>
    </source>
</reference>
<evidence type="ECO:0000256" key="10">
    <source>
        <dbReference type="ARBA" id="ARBA00032057"/>
    </source>
</evidence>
<dbReference type="Gene3D" id="3.20.20.80">
    <property type="entry name" value="Glycosidases"/>
    <property type="match status" value="1"/>
</dbReference>
<dbReference type="EC" id="3.2.1.141" evidence="4 13"/>
<dbReference type="InterPro" id="IPR044901">
    <property type="entry name" value="Trehalose_TreZ_E-set_sf"/>
</dbReference>
<dbReference type="CDD" id="cd02853">
    <property type="entry name" value="E_set_MTHase_like_N"/>
    <property type="match status" value="1"/>
</dbReference>
<dbReference type="GO" id="GO:0005737">
    <property type="term" value="C:cytoplasm"/>
    <property type="evidence" value="ECO:0007669"/>
    <property type="project" value="UniProtKB-SubCell"/>
</dbReference>
<comment type="catalytic activity">
    <reaction evidence="12 14">
        <text>hydrolysis of (1-&gt;4)-alpha-D-glucosidic linkage in 4-alpha-D-[(1-&gt;4)-alpha-D-glucanosyl]n trehalose to yield trehalose and (1-&gt;4)-alpha-D-glucan.</text>
        <dbReference type="EC" id="3.2.1.141"/>
    </reaction>
</comment>
<evidence type="ECO:0000256" key="13">
    <source>
        <dbReference type="NCBIfam" id="TIGR02402"/>
    </source>
</evidence>
<evidence type="ECO:0000256" key="6">
    <source>
        <dbReference type="ARBA" id="ARBA00022490"/>
    </source>
</evidence>
<dbReference type="SUPFAM" id="SSF51445">
    <property type="entry name" value="(Trans)glycosidases"/>
    <property type="match status" value="1"/>
</dbReference>
<feature type="site" description="Transition state stabilizer" evidence="16">
    <location>
        <position position="414"/>
    </location>
</feature>
<dbReference type="GO" id="GO:0005992">
    <property type="term" value="P:trehalose biosynthetic process"/>
    <property type="evidence" value="ECO:0007669"/>
    <property type="project" value="UniProtKB-UniRule"/>
</dbReference>
<sequence>MSESQKDTQLRNHQTAMPRTYPVGPELHGDRGARFRVWAPSRKEVAVLVGGDATRESHATRQMLEPEKDGYFSGLVPGATPGMLYRFDVESGAFPDPASRFQPSGPHGPSQLIDSSAFPWTDEDWPGVPQEGQVIYEMHLGTFTPEGTWAAAAAQLPELALLGITLLEIMPVADFPGERGWGYDGVNLFAPTRLYGSPDDMRAFVNEAHRHGIGVILDVVYNHLGPNGNYLGQFSPYYVHHKRISEWGDALNFDGENSGPVREFFCTNAEYWIREFHLDGLRLDATQQIFDDSEEHILTELTRRARAAGSPRKIYIVAENESQHSKLVRPSARGGYGLDSIWNDDFHHSAMVAMTGRNEAYFTDYRGWAQEFVASAKWGFLYQGQYYQWQKKQRGTPCLDLEPWNFVTFLQNHDQIANSLWGQRIHNMANRATLRALTALLLLGPSTPMLFQGQEFASSSRFLYFTDHDADLATCIGEGRVKFLEQFPGIATDKARAVLSDPQSDETFQKCVLDFSERQKNEEMYRLHRDLIQLRKNDPLLGKVKRGEYDGAPLGRNALVLRCFGREQNDRLLIVNYGPAMDFDPAPEPLLAPVDGCTWHLHWSSEDPSYGGSGTPAFESVENWTVPAMSAVVLIPAKP</sequence>
<evidence type="ECO:0000256" key="1">
    <source>
        <dbReference type="ARBA" id="ARBA00004496"/>
    </source>
</evidence>
<keyword evidence="6" id="KW-0963">Cytoplasm</keyword>
<dbReference type="CDD" id="cd11325">
    <property type="entry name" value="AmyAc_GTHase"/>
    <property type="match status" value="1"/>
</dbReference>
<feature type="active site" description="Proton donor" evidence="15">
    <location>
        <position position="284"/>
    </location>
</feature>
<dbReference type="SMART" id="SM00642">
    <property type="entry name" value="Aamy"/>
    <property type="match status" value="1"/>
</dbReference>
<accession>A0A366HI81</accession>
<evidence type="ECO:0000256" key="8">
    <source>
        <dbReference type="ARBA" id="ARBA00023277"/>
    </source>
</evidence>
<evidence type="ECO:0000313" key="20">
    <source>
        <dbReference type="Proteomes" id="UP000253426"/>
    </source>
</evidence>
<dbReference type="Pfam" id="PF00128">
    <property type="entry name" value="Alpha-amylase"/>
    <property type="match status" value="2"/>
</dbReference>
<evidence type="ECO:0000256" key="7">
    <source>
        <dbReference type="ARBA" id="ARBA00022801"/>
    </source>
</evidence>
<keyword evidence="20" id="KW-1185">Reference proteome</keyword>
<evidence type="ECO:0000313" key="19">
    <source>
        <dbReference type="EMBL" id="RBP42421.1"/>
    </source>
</evidence>
<evidence type="ECO:0000256" key="5">
    <source>
        <dbReference type="ARBA" id="ARBA00015938"/>
    </source>
</evidence>
<dbReference type="PANTHER" id="PTHR43651:SF11">
    <property type="entry name" value="MALTO-OLIGOSYLTREHALOSE TREHALOHYDROLASE"/>
    <property type="match status" value="1"/>
</dbReference>
<dbReference type="RefSeq" id="WP_113959555.1">
    <property type="nucleotide sequence ID" value="NZ_QNRR01000006.1"/>
</dbReference>
<comment type="pathway">
    <text evidence="2 14">Glycan biosynthesis; trehalose biosynthesis.</text>
</comment>
<dbReference type="NCBIfam" id="TIGR02402">
    <property type="entry name" value="trehalose_TreZ"/>
    <property type="match status" value="1"/>
</dbReference>
<protein>
    <recommendedName>
        <fullName evidence="5 13">Malto-oligosyltrehalose trehalohydrolase</fullName>
        <shortName evidence="14">MTHase</shortName>
        <ecNumber evidence="4 13">3.2.1.141</ecNumber>
    </recommendedName>
    <alternativeName>
        <fullName evidence="11 14">4-alpha-D-((1-&gt;4)-alpha-D-glucano)trehalose trehalohydrolase</fullName>
    </alternativeName>
    <alternativeName>
        <fullName evidence="10 14">Maltooligosyl trehalose trehalohydrolase</fullName>
    </alternativeName>
</protein>
<evidence type="ECO:0000256" key="12">
    <source>
        <dbReference type="ARBA" id="ARBA00034013"/>
    </source>
</evidence>
<comment type="subcellular location">
    <subcellularLocation>
        <location evidence="1 15">Cytoplasm</location>
    </subcellularLocation>
</comment>
<dbReference type="PIRSF" id="PIRSF006337">
    <property type="entry name" value="Trehalose_TreZ"/>
    <property type="match status" value="1"/>
</dbReference>